<dbReference type="InParanoid" id="E9FUC5"/>
<evidence type="ECO:0000313" key="2">
    <source>
        <dbReference type="Proteomes" id="UP000000305"/>
    </source>
</evidence>
<organism evidence="1 2">
    <name type="scientific">Daphnia pulex</name>
    <name type="common">Water flea</name>
    <dbReference type="NCBI Taxonomy" id="6669"/>
    <lineage>
        <taxon>Eukaryota</taxon>
        <taxon>Metazoa</taxon>
        <taxon>Ecdysozoa</taxon>
        <taxon>Arthropoda</taxon>
        <taxon>Crustacea</taxon>
        <taxon>Branchiopoda</taxon>
        <taxon>Diplostraca</taxon>
        <taxon>Cladocera</taxon>
        <taxon>Anomopoda</taxon>
        <taxon>Daphniidae</taxon>
        <taxon>Daphnia</taxon>
    </lineage>
</organism>
<protein>
    <submittedName>
        <fullName evidence="1">Uncharacterized protein</fullName>
    </submittedName>
</protein>
<dbReference type="AlphaFoldDB" id="E9FUC5"/>
<dbReference type="Proteomes" id="UP000000305">
    <property type="component" value="Unassembled WGS sequence"/>
</dbReference>
<reference evidence="1 2" key="1">
    <citation type="journal article" date="2011" name="Science">
        <title>The ecoresponsive genome of Daphnia pulex.</title>
        <authorList>
            <person name="Colbourne J.K."/>
            <person name="Pfrender M.E."/>
            <person name="Gilbert D."/>
            <person name="Thomas W.K."/>
            <person name="Tucker A."/>
            <person name="Oakley T.H."/>
            <person name="Tokishita S."/>
            <person name="Aerts A."/>
            <person name="Arnold G.J."/>
            <person name="Basu M.K."/>
            <person name="Bauer D.J."/>
            <person name="Caceres C.E."/>
            <person name="Carmel L."/>
            <person name="Casola C."/>
            <person name="Choi J.H."/>
            <person name="Detter J.C."/>
            <person name="Dong Q."/>
            <person name="Dusheyko S."/>
            <person name="Eads B.D."/>
            <person name="Frohlich T."/>
            <person name="Geiler-Samerotte K.A."/>
            <person name="Gerlach D."/>
            <person name="Hatcher P."/>
            <person name="Jogdeo S."/>
            <person name="Krijgsveld J."/>
            <person name="Kriventseva E.V."/>
            <person name="Kultz D."/>
            <person name="Laforsch C."/>
            <person name="Lindquist E."/>
            <person name="Lopez J."/>
            <person name="Manak J.R."/>
            <person name="Muller J."/>
            <person name="Pangilinan J."/>
            <person name="Patwardhan R.P."/>
            <person name="Pitluck S."/>
            <person name="Pritham E.J."/>
            <person name="Rechtsteiner A."/>
            <person name="Rho M."/>
            <person name="Rogozin I.B."/>
            <person name="Sakarya O."/>
            <person name="Salamov A."/>
            <person name="Schaack S."/>
            <person name="Shapiro H."/>
            <person name="Shiga Y."/>
            <person name="Skalitzky C."/>
            <person name="Smith Z."/>
            <person name="Souvorov A."/>
            <person name="Sung W."/>
            <person name="Tang Z."/>
            <person name="Tsuchiya D."/>
            <person name="Tu H."/>
            <person name="Vos H."/>
            <person name="Wang M."/>
            <person name="Wolf Y.I."/>
            <person name="Yamagata H."/>
            <person name="Yamada T."/>
            <person name="Ye Y."/>
            <person name="Shaw J.R."/>
            <person name="Andrews J."/>
            <person name="Crease T.J."/>
            <person name="Tang H."/>
            <person name="Lucas S.M."/>
            <person name="Robertson H.M."/>
            <person name="Bork P."/>
            <person name="Koonin E.V."/>
            <person name="Zdobnov E.M."/>
            <person name="Grigoriev I.V."/>
            <person name="Lynch M."/>
            <person name="Boore J.L."/>
        </authorList>
    </citation>
    <scope>NUCLEOTIDE SEQUENCE [LARGE SCALE GENOMIC DNA]</scope>
</reference>
<sequence>MRYDREANFIKRISRSGCPERGDQSLSDGRRMEIEIDSVVMSANRVRSGQKWWL</sequence>
<dbReference type="KEGG" id="dpx:DAPPUDRAFT_234011"/>
<keyword evidence="2" id="KW-1185">Reference proteome</keyword>
<evidence type="ECO:0000313" key="1">
    <source>
        <dbReference type="EMBL" id="EFX88701.1"/>
    </source>
</evidence>
<proteinExistence type="predicted"/>
<name>E9FUC5_DAPPU</name>
<accession>E9FUC5</accession>
<dbReference type="HOGENOM" id="CLU_3052447_0_0_1"/>
<dbReference type="EMBL" id="GL732525">
    <property type="protein sequence ID" value="EFX88701.1"/>
    <property type="molecule type" value="Genomic_DNA"/>
</dbReference>
<gene>
    <name evidence="1" type="ORF">DAPPUDRAFT_234011</name>
</gene>